<evidence type="ECO:0000256" key="7">
    <source>
        <dbReference type="SAM" id="Phobius"/>
    </source>
</evidence>
<protein>
    <submittedName>
        <fullName evidence="9">Cytochrome oxidase subunit III</fullName>
    </submittedName>
</protein>
<dbReference type="InterPro" id="IPR000298">
    <property type="entry name" value="Cyt_c_oxidase-like_su3"/>
</dbReference>
<dbReference type="InterPro" id="IPR024791">
    <property type="entry name" value="Cyt_c/ubiquinol_Oxase_su3"/>
</dbReference>
<comment type="subcellular location">
    <subcellularLocation>
        <location evidence="6">Cell membrane</location>
        <topology evidence="6">Multi-pass membrane protein</topology>
    </subcellularLocation>
    <subcellularLocation>
        <location evidence="1">Membrane</location>
        <topology evidence="1">Multi-pass membrane protein</topology>
    </subcellularLocation>
</comment>
<evidence type="ECO:0000313" key="10">
    <source>
        <dbReference type="Proteomes" id="UP001156666"/>
    </source>
</evidence>
<dbReference type="Pfam" id="PF00510">
    <property type="entry name" value="COX3"/>
    <property type="match status" value="1"/>
</dbReference>
<comment type="similarity">
    <text evidence="2 6">Belongs to the cytochrome c oxidase subunit 3 family.</text>
</comment>
<evidence type="ECO:0000256" key="3">
    <source>
        <dbReference type="ARBA" id="ARBA00022692"/>
    </source>
</evidence>
<keyword evidence="4 7" id="KW-1133">Transmembrane helix</keyword>
<organism evidence="9 10">
    <name type="scientific">Portibacter lacus</name>
    <dbReference type="NCBI Taxonomy" id="1099794"/>
    <lineage>
        <taxon>Bacteria</taxon>
        <taxon>Pseudomonadati</taxon>
        <taxon>Bacteroidota</taxon>
        <taxon>Saprospiria</taxon>
        <taxon>Saprospirales</taxon>
        <taxon>Haliscomenobacteraceae</taxon>
        <taxon>Portibacter</taxon>
    </lineage>
</organism>
<evidence type="ECO:0000256" key="1">
    <source>
        <dbReference type="ARBA" id="ARBA00004141"/>
    </source>
</evidence>
<keyword evidence="10" id="KW-1185">Reference proteome</keyword>
<accession>A0AA37WGR7</accession>
<reference evidence="9" key="1">
    <citation type="journal article" date="2014" name="Int. J. Syst. Evol. Microbiol.">
        <title>Complete genome sequence of Corynebacterium casei LMG S-19264T (=DSM 44701T), isolated from a smear-ripened cheese.</title>
        <authorList>
            <consortium name="US DOE Joint Genome Institute (JGI-PGF)"/>
            <person name="Walter F."/>
            <person name="Albersmeier A."/>
            <person name="Kalinowski J."/>
            <person name="Ruckert C."/>
        </authorList>
    </citation>
    <scope>NUCLEOTIDE SEQUENCE</scope>
    <source>
        <strain evidence="9">NBRC 108769</strain>
    </source>
</reference>
<dbReference type="PANTHER" id="PTHR11403:SF10">
    <property type="entry name" value="CYTOCHROME C OXIDASE"/>
    <property type="match status" value="1"/>
</dbReference>
<reference evidence="9" key="2">
    <citation type="submission" date="2023-01" db="EMBL/GenBank/DDBJ databases">
        <title>Draft genome sequence of Portibacter lacus strain NBRC 108769.</title>
        <authorList>
            <person name="Sun Q."/>
            <person name="Mori K."/>
        </authorList>
    </citation>
    <scope>NUCLEOTIDE SEQUENCE</scope>
    <source>
        <strain evidence="9">NBRC 108769</strain>
    </source>
</reference>
<evidence type="ECO:0000256" key="6">
    <source>
        <dbReference type="RuleBase" id="RU003376"/>
    </source>
</evidence>
<sequence>MAEERAFLIHPKQIIITLVIAAVTMLFIAFSISYLYNRMQSGIPPVKLPNLFYFNTLFLLSSSYTLHLANKAYLSDLTERYKVLIGVTIISSIIFLVLQFFAWKQMINMNIFVDAANTGSYMYLLSATHFVHVIGGLPFLIVFFVNALKKMKSPVSVLIYFSDPDKKRDLQLLTTYWHYIDILWIYLVLFFLLNYWIQ</sequence>
<feature type="transmembrane region" description="Helical" evidence="7">
    <location>
        <begin position="81"/>
        <end position="101"/>
    </location>
</feature>
<evidence type="ECO:0000256" key="5">
    <source>
        <dbReference type="ARBA" id="ARBA00023136"/>
    </source>
</evidence>
<name>A0AA37WGR7_9BACT</name>
<dbReference type="InterPro" id="IPR013833">
    <property type="entry name" value="Cyt_c_oxidase_su3_a-hlx"/>
</dbReference>
<dbReference type="GO" id="GO:0004129">
    <property type="term" value="F:cytochrome-c oxidase activity"/>
    <property type="evidence" value="ECO:0007669"/>
    <property type="project" value="InterPro"/>
</dbReference>
<feature type="transmembrane region" description="Helical" evidence="7">
    <location>
        <begin position="14"/>
        <end position="36"/>
    </location>
</feature>
<dbReference type="InterPro" id="IPR035973">
    <property type="entry name" value="Cyt_c_oxidase_su3-like_sf"/>
</dbReference>
<feature type="transmembrane region" description="Helical" evidence="7">
    <location>
        <begin position="176"/>
        <end position="197"/>
    </location>
</feature>
<dbReference type="AlphaFoldDB" id="A0AA37WGR7"/>
<keyword evidence="3 6" id="KW-0812">Transmembrane</keyword>
<feature type="domain" description="Heme-copper oxidase subunit III family profile" evidence="8">
    <location>
        <begin position="1"/>
        <end position="196"/>
    </location>
</feature>
<gene>
    <name evidence="9" type="primary">ctaE</name>
    <name evidence="9" type="ORF">GCM10007940_47740</name>
</gene>
<dbReference type="SUPFAM" id="SSF81452">
    <property type="entry name" value="Cytochrome c oxidase subunit III-like"/>
    <property type="match status" value="1"/>
</dbReference>
<dbReference type="PROSITE" id="PS50253">
    <property type="entry name" value="COX3"/>
    <property type="match status" value="1"/>
</dbReference>
<dbReference type="PANTHER" id="PTHR11403">
    <property type="entry name" value="CYTOCHROME C OXIDASE SUBUNIT III"/>
    <property type="match status" value="1"/>
</dbReference>
<keyword evidence="5 7" id="KW-0472">Membrane</keyword>
<evidence type="ECO:0000256" key="2">
    <source>
        <dbReference type="ARBA" id="ARBA00010581"/>
    </source>
</evidence>
<dbReference type="Gene3D" id="1.20.120.80">
    <property type="entry name" value="Cytochrome c oxidase, subunit III, four-helix bundle"/>
    <property type="match status" value="1"/>
</dbReference>
<dbReference type="GO" id="GO:0019646">
    <property type="term" value="P:aerobic electron transport chain"/>
    <property type="evidence" value="ECO:0007669"/>
    <property type="project" value="InterPro"/>
</dbReference>
<evidence type="ECO:0000259" key="8">
    <source>
        <dbReference type="PROSITE" id="PS50253"/>
    </source>
</evidence>
<dbReference type="EMBL" id="BSOH01000037">
    <property type="protein sequence ID" value="GLR20158.1"/>
    <property type="molecule type" value="Genomic_DNA"/>
</dbReference>
<comment type="caution">
    <text evidence="9">The sequence shown here is derived from an EMBL/GenBank/DDBJ whole genome shotgun (WGS) entry which is preliminary data.</text>
</comment>
<proteinExistence type="inferred from homology"/>
<evidence type="ECO:0000313" key="9">
    <source>
        <dbReference type="EMBL" id="GLR20158.1"/>
    </source>
</evidence>
<dbReference type="GO" id="GO:0005886">
    <property type="term" value="C:plasma membrane"/>
    <property type="evidence" value="ECO:0007669"/>
    <property type="project" value="UniProtKB-SubCell"/>
</dbReference>
<dbReference type="Proteomes" id="UP001156666">
    <property type="component" value="Unassembled WGS sequence"/>
</dbReference>
<dbReference type="RefSeq" id="WP_235294995.1">
    <property type="nucleotide sequence ID" value="NZ_BSOH01000037.1"/>
</dbReference>
<feature type="transmembrane region" description="Helical" evidence="7">
    <location>
        <begin position="121"/>
        <end position="145"/>
    </location>
</feature>
<evidence type="ECO:0000256" key="4">
    <source>
        <dbReference type="ARBA" id="ARBA00022989"/>
    </source>
</evidence>
<feature type="transmembrane region" description="Helical" evidence="7">
    <location>
        <begin position="51"/>
        <end position="69"/>
    </location>
</feature>